<keyword evidence="1" id="KW-0812">Transmembrane</keyword>
<dbReference type="EMBL" id="JH883643">
    <property type="protein sequence ID" value="ELR46124.1"/>
    <property type="molecule type" value="Genomic_DNA"/>
</dbReference>
<keyword evidence="1" id="KW-0472">Membrane</keyword>
<accession>L8HS00</accession>
<gene>
    <name evidence="2" type="ORF">M91_14207</name>
</gene>
<dbReference type="Proteomes" id="UP000011080">
    <property type="component" value="Unassembled WGS sequence"/>
</dbReference>
<feature type="non-terminal residue" evidence="2">
    <location>
        <position position="1"/>
    </location>
</feature>
<evidence type="ECO:0000313" key="2">
    <source>
        <dbReference type="EMBL" id="ELR46124.1"/>
    </source>
</evidence>
<keyword evidence="1" id="KW-1133">Transmembrane helix</keyword>
<proteinExistence type="predicted"/>
<organism evidence="2 3">
    <name type="scientific">Bos mutus</name>
    <name type="common">wild yak</name>
    <dbReference type="NCBI Taxonomy" id="72004"/>
    <lineage>
        <taxon>Eukaryota</taxon>
        <taxon>Metazoa</taxon>
        <taxon>Chordata</taxon>
        <taxon>Craniata</taxon>
        <taxon>Vertebrata</taxon>
        <taxon>Euteleostomi</taxon>
        <taxon>Mammalia</taxon>
        <taxon>Eutheria</taxon>
        <taxon>Laurasiatheria</taxon>
        <taxon>Artiodactyla</taxon>
        <taxon>Ruminantia</taxon>
        <taxon>Pecora</taxon>
        <taxon>Bovidae</taxon>
        <taxon>Bovinae</taxon>
        <taxon>Bos</taxon>
    </lineage>
</organism>
<evidence type="ECO:0000313" key="3">
    <source>
        <dbReference type="Proteomes" id="UP000011080"/>
    </source>
</evidence>
<protein>
    <submittedName>
        <fullName evidence="2">Uncharacterized protein</fullName>
    </submittedName>
</protein>
<feature type="transmembrane region" description="Helical" evidence="1">
    <location>
        <begin position="36"/>
        <end position="59"/>
    </location>
</feature>
<reference evidence="2 3" key="1">
    <citation type="journal article" date="2012" name="Nat. Genet.">
        <title>The yak genome and adaptation to life at high altitude.</title>
        <authorList>
            <person name="Qiu Q."/>
            <person name="Zhang G."/>
            <person name="Ma T."/>
            <person name="Qian W."/>
            <person name="Wang J."/>
            <person name="Ye Z."/>
            <person name="Cao C."/>
            <person name="Hu Q."/>
            <person name="Kim J."/>
            <person name="Larkin D.M."/>
            <person name="Auvil L."/>
            <person name="Capitanu B."/>
            <person name="Ma J."/>
            <person name="Lewin H.A."/>
            <person name="Qian X."/>
            <person name="Lang Y."/>
            <person name="Zhou R."/>
            <person name="Wang L."/>
            <person name="Wang K."/>
            <person name="Xia J."/>
            <person name="Liao S."/>
            <person name="Pan S."/>
            <person name="Lu X."/>
            <person name="Hou H."/>
            <person name="Wang Y."/>
            <person name="Zang X."/>
            <person name="Yin Y."/>
            <person name="Ma H."/>
            <person name="Zhang J."/>
            <person name="Wang Z."/>
            <person name="Zhang Y."/>
            <person name="Zhang D."/>
            <person name="Yonezawa T."/>
            <person name="Hasegawa M."/>
            <person name="Zhong Y."/>
            <person name="Liu W."/>
            <person name="Zhang Y."/>
            <person name="Huang Z."/>
            <person name="Zhang S."/>
            <person name="Long R."/>
            <person name="Yang H."/>
            <person name="Wang J."/>
            <person name="Lenstra J.A."/>
            <person name="Cooper D.N."/>
            <person name="Wu Y."/>
            <person name="Wang J."/>
            <person name="Shi P."/>
            <person name="Wang J."/>
            <person name="Liu J."/>
        </authorList>
    </citation>
    <scope>NUCLEOTIDE SEQUENCE [LARGE SCALE GENOMIC DNA]</scope>
    <source>
        <strain evidence="3">yakQH1</strain>
    </source>
</reference>
<feature type="non-terminal residue" evidence="2">
    <location>
        <position position="71"/>
    </location>
</feature>
<name>L8HS00_9CETA</name>
<dbReference type="AlphaFoldDB" id="L8HS00"/>
<sequence length="71" mass="8133">FSCFFTVVFTQDSFILKWWVTVAVDLNLQYISSNSLLPYNVITFLWFLGALPESLMVLLMGPTVSFKVYGI</sequence>
<evidence type="ECO:0000256" key="1">
    <source>
        <dbReference type="SAM" id="Phobius"/>
    </source>
</evidence>